<dbReference type="EMBL" id="JARPZN010000022">
    <property type="protein sequence ID" value="MDT2691872.1"/>
    <property type="molecule type" value="Genomic_DNA"/>
</dbReference>
<dbReference type="RefSeq" id="WP_225585930.1">
    <property type="nucleotide sequence ID" value="NZ_CP050485.1"/>
</dbReference>
<protein>
    <submittedName>
        <fullName evidence="1">Uncharacterized protein</fullName>
    </submittedName>
</protein>
<evidence type="ECO:0000313" key="1">
    <source>
        <dbReference type="EMBL" id="MDT2691872.1"/>
    </source>
</evidence>
<accession>A0AAE4HRT1</accession>
<gene>
    <name evidence="1" type="ORF">P7E30_16990</name>
</gene>
<organism evidence="1 2">
    <name type="scientific">Enterococcus gallinarum</name>
    <dbReference type="NCBI Taxonomy" id="1353"/>
    <lineage>
        <taxon>Bacteria</taxon>
        <taxon>Bacillati</taxon>
        <taxon>Bacillota</taxon>
        <taxon>Bacilli</taxon>
        <taxon>Lactobacillales</taxon>
        <taxon>Enterococcaceae</taxon>
        <taxon>Enterococcus</taxon>
    </lineage>
</organism>
<name>A0AAE4HRT1_ENTGA</name>
<dbReference type="Proteomes" id="UP001183682">
    <property type="component" value="Unassembled WGS sequence"/>
</dbReference>
<evidence type="ECO:0000313" key="2">
    <source>
        <dbReference type="Proteomes" id="UP001183682"/>
    </source>
</evidence>
<sequence>MNKSSKFIFFEKEYEFNNYKRVRIVCVISKEYFFEISDIAAFIEVERKKQGNSAKLNTHDYFLIDIVKQLSEQQKELIQLINSKNFKTILRSLIEMDAKISDYLFFLINCRFENDKEVKDCIESVEKDGLDDYYCGLNYNDSLNDFKLIVHKFC</sequence>
<reference evidence="1" key="1">
    <citation type="submission" date="2023-03" db="EMBL/GenBank/DDBJ databases">
        <authorList>
            <person name="Shen W."/>
            <person name="Cai J."/>
        </authorList>
    </citation>
    <scope>NUCLEOTIDE SEQUENCE</scope>
    <source>
        <strain evidence="1">K69-2</strain>
    </source>
</reference>
<dbReference type="AlphaFoldDB" id="A0AAE4HRT1"/>
<comment type="caution">
    <text evidence="1">The sequence shown here is derived from an EMBL/GenBank/DDBJ whole genome shotgun (WGS) entry which is preliminary data.</text>
</comment>
<proteinExistence type="predicted"/>